<dbReference type="PANTHER" id="PTHR43782:SF3">
    <property type="entry name" value="ARGINASE"/>
    <property type="match status" value="1"/>
</dbReference>
<reference evidence="5 6" key="1">
    <citation type="submission" date="2022-10" db="EMBL/GenBank/DDBJ databases">
        <title>Chitinophaga nivalis PC15 sp. nov., isolated from Pyeongchang county, South Korea.</title>
        <authorList>
            <person name="Trinh H.N."/>
        </authorList>
    </citation>
    <scope>NUCLEOTIDE SEQUENCE [LARGE SCALE GENOMIC DNA]</scope>
    <source>
        <strain evidence="5 6">PC14</strain>
    </source>
</reference>
<evidence type="ECO:0000313" key="6">
    <source>
        <dbReference type="Proteomes" id="UP001207742"/>
    </source>
</evidence>
<dbReference type="RefSeq" id="WP_264730027.1">
    <property type="nucleotide sequence ID" value="NZ_JAPDNR010000001.1"/>
</dbReference>
<dbReference type="Pfam" id="PF00491">
    <property type="entry name" value="Arginase"/>
    <property type="match status" value="1"/>
</dbReference>
<comment type="caution">
    <text evidence="5">The sequence shown here is derived from an EMBL/GenBank/DDBJ whole genome shotgun (WGS) entry which is preliminary data.</text>
</comment>
<dbReference type="Gene3D" id="3.40.800.10">
    <property type="entry name" value="Ureohydrolase domain"/>
    <property type="match status" value="1"/>
</dbReference>
<protein>
    <submittedName>
        <fullName evidence="5">Arginase family protein</fullName>
    </submittedName>
</protein>
<keyword evidence="3" id="KW-0464">Manganese</keyword>
<proteinExistence type="inferred from homology"/>
<dbReference type="InterPro" id="IPR023696">
    <property type="entry name" value="Ureohydrolase_dom_sf"/>
</dbReference>
<organism evidence="5 6">
    <name type="scientific">Chitinophaga nivalis</name>
    <dbReference type="NCBI Taxonomy" id="2991709"/>
    <lineage>
        <taxon>Bacteria</taxon>
        <taxon>Pseudomonadati</taxon>
        <taxon>Bacteroidota</taxon>
        <taxon>Chitinophagia</taxon>
        <taxon>Chitinophagales</taxon>
        <taxon>Chitinophagaceae</taxon>
        <taxon>Chitinophaga</taxon>
    </lineage>
</organism>
<keyword evidence="2" id="KW-0378">Hydrolase</keyword>
<dbReference type="EMBL" id="JAPDNS010000001">
    <property type="protein sequence ID" value="MCW3484423.1"/>
    <property type="molecule type" value="Genomic_DNA"/>
</dbReference>
<dbReference type="SUPFAM" id="SSF52768">
    <property type="entry name" value="Arginase/deacetylase"/>
    <property type="match status" value="1"/>
</dbReference>
<keyword evidence="1" id="KW-0479">Metal-binding</keyword>
<dbReference type="Proteomes" id="UP001207742">
    <property type="component" value="Unassembled WGS sequence"/>
</dbReference>
<keyword evidence="6" id="KW-1185">Reference proteome</keyword>
<name>A0ABT3IKH2_9BACT</name>
<evidence type="ECO:0000256" key="3">
    <source>
        <dbReference type="ARBA" id="ARBA00023211"/>
    </source>
</evidence>
<accession>A0ABT3IKH2</accession>
<sequence>MKPLTIVACPSNLGLKEPAPGVEPGVKQLPVWLQQHGLCEQLGVTAMHTLAAPPYSMELDPISGVRNADAIVAYAQQQATYLQTLVTGGQLPLVIGGDCSILIGHMLGLKKLGRYGLFFLDGHTDYIPVSLSATKAAAGMDLAIVTGYAHPKLADIAAAGPYVQEANTWAVGNRYLETAYVQEIERSAIRYVALQSLRQQGIAACVATFLNSVTTADLDGFWIHVDADVLHNDIMPAVDSPQEDGLAYAELEALLMPLLRHPKAAGINITILDPDLDPTGKYTRPFIDSLVRIFQAR</sequence>
<gene>
    <name evidence="5" type="ORF">OL497_11000</name>
</gene>
<dbReference type="PANTHER" id="PTHR43782">
    <property type="entry name" value="ARGINASE"/>
    <property type="match status" value="1"/>
</dbReference>
<dbReference type="InterPro" id="IPR006035">
    <property type="entry name" value="Ureohydrolase"/>
</dbReference>
<evidence type="ECO:0000313" key="5">
    <source>
        <dbReference type="EMBL" id="MCW3484423.1"/>
    </source>
</evidence>
<evidence type="ECO:0000256" key="1">
    <source>
        <dbReference type="ARBA" id="ARBA00022723"/>
    </source>
</evidence>
<dbReference type="PROSITE" id="PS51409">
    <property type="entry name" value="ARGINASE_2"/>
    <property type="match status" value="1"/>
</dbReference>
<comment type="similarity">
    <text evidence="4">Belongs to the arginase family.</text>
</comment>
<dbReference type="CDD" id="cd09999">
    <property type="entry name" value="Arginase-like_1"/>
    <property type="match status" value="1"/>
</dbReference>
<evidence type="ECO:0000256" key="2">
    <source>
        <dbReference type="ARBA" id="ARBA00022801"/>
    </source>
</evidence>
<evidence type="ECO:0000256" key="4">
    <source>
        <dbReference type="PROSITE-ProRule" id="PRU00742"/>
    </source>
</evidence>